<reference evidence="2 3" key="1">
    <citation type="journal article" date="2011" name="Science">
        <title>The ecoresponsive genome of Daphnia pulex.</title>
        <authorList>
            <person name="Colbourne J.K."/>
            <person name="Pfrender M.E."/>
            <person name="Gilbert D."/>
            <person name="Thomas W.K."/>
            <person name="Tucker A."/>
            <person name="Oakley T.H."/>
            <person name="Tokishita S."/>
            <person name="Aerts A."/>
            <person name="Arnold G.J."/>
            <person name="Basu M.K."/>
            <person name="Bauer D.J."/>
            <person name="Caceres C.E."/>
            <person name="Carmel L."/>
            <person name="Casola C."/>
            <person name="Choi J.H."/>
            <person name="Detter J.C."/>
            <person name="Dong Q."/>
            <person name="Dusheyko S."/>
            <person name="Eads B.D."/>
            <person name="Frohlich T."/>
            <person name="Geiler-Samerotte K.A."/>
            <person name="Gerlach D."/>
            <person name="Hatcher P."/>
            <person name="Jogdeo S."/>
            <person name="Krijgsveld J."/>
            <person name="Kriventseva E.V."/>
            <person name="Kultz D."/>
            <person name="Laforsch C."/>
            <person name="Lindquist E."/>
            <person name="Lopez J."/>
            <person name="Manak J.R."/>
            <person name="Muller J."/>
            <person name="Pangilinan J."/>
            <person name="Patwardhan R.P."/>
            <person name="Pitluck S."/>
            <person name="Pritham E.J."/>
            <person name="Rechtsteiner A."/>
            <person name="Rho M."/>
            <person name="Rogozin I.B."/>
            <person name="Sakarya O."/>
            <person name="Salamov A."/>
            <person name="Schaack S."/>
            <person name="Shapiro H."/>
            <person name="Shiga Y."/>
            <person name="Skalitzky C."/>
            <person name="Smith Z."/>
            <person name="Souvorov A."/>
            <person name="Sung W."/>
            <person name="Tang Z."/>
            <person name="Tsuchiya D."/>
            <person name="Tu H."/>
            <person name="Vos H."/>
            <person name="Wang M."/>
            <person name="Wolf Y.I."/>
            <person name="Yamagata H."/>
            <person name="Yamada T."/>
            <person name="Ye Y."/>
            <person name="Shaw J.R."/>
            <person name="Andrews J."/>
            <person name="Crease T.J."/>
            <person name="Tang H."/>
            <person name="Lucas S.M."/>
            <person name="Robertson H.M."/>
            <person name="Bork P."/>
            <person name="Koonin E.V."/>
            <person name="Zdobnov E.M."/>
            <person name="Grigoriev I.V."/>
            <person name="Lynch M."/>
            <person name="Boore J.L."/>
        </authorList>
    </citation>
    <scope>NUCLEOTIDE SEQUENCE [LARGE SCALE GENOMIC DNA]</scope>
</reference>
<organism evidence="2 3">
    <name type="scientific">Daphnia pulex</name>
    <name type="common">Water flea</name>
    <dbReference type="NCBI Taxonomy" id="6669"/>
    <lineage>
        <taxon>Eukaryota</taxon>
        <taxon>Metazoa</taxon>
        <taxon>Ecdysozoa</taxon>
        <taxon>Arthropoda</taxon>
        <taxon>Crustacea</taxon>
        <taxon>Branchiopoda</taxon>
        <taxon>Diplostraca</taxon>
        <taxon>Cladocera</taxon>
        <taxon>Anomopoda</taxon>
        <taxon>Daphniidae</taxon>
        <taxon>Daphnia</taxon>
    </lineage>
</organism>
<accession>E9HNZ1</accession>
<dbReference type="InParanoid" id="E9HNZ1"/>
<gene>
    <name evidence="2" type="ORF">DAPPUDRAFT_262942</name>
</gene>
<evidence type="ECO:0000313" key="2">
    <source>
        <dbReference type="EMBL" id="EFX66549.1"/>
    </source>
</evidence>
<evidence type="ECO:0000313" key="3">
    <source>
        <dbReference type="Proteomes" id="UP000000305"/>
    </source>
</evidence>
<keyword evidence="3" id="KW-1185">Reference proteome</keyword>
<protein>
    <submittedName>
        <fullName evidence="2">Uncharacterized protein</fullName>
    </submittedName>
</protein>
<evidence type="ECO:0000256" key="1">
    <source>
        <dbReference type="SAM" id="MobiDB-lite"/>
    </source>
</evidence>
<dbReference type="HOGENOM" id="CLU_1449095_0_0_1"/>
<sequence length="187" mass="20488">MSQRLSFKLSCNVDRRWPAFNTEAALMSGDERSESDRASECSSMVCGYLEPSNPSVQCRTLMLFAWLMVVHFVAPARVKHSPCSGCRSHPFVQRIKHSPCSGCRYHPSKVSVASAPHSTDPPGGSSHHSGTSDRTSPSKSYYRAESSWSTIQNYTTYAFPAAGDSSGSSGYLARIYSFRSPILEGFA</sequence>
<proteinExistence type="predicted"/>
<dbReference type="Proteomes" id="UP000000305">
    <property type="component" value="Unassembled WGS sequence"/>
</dbReference>
<dbReference type="KEGG" id="dpx:DAPPUDRAFT_262942"/>
<dbReference type="AlphaFoldDB" id="E9HNZ1"/>
<dbReference type="EMBL" id="GL732700">
    <property type="protein sequence ID" value="EFX66549.1"/>
    <property type="molecule type" value="Genomic_DNA"/>
</dbReference>
<name>E9HNZ1_DAPPU</name>
<feature type="compositionally biased region" description="Low complexity" evidence="1">
    <location>
        <begin position="116"/>
        <end position="135"/>
    </location>
</feature>
<feature type="region of interest" description="Disordered" evidence="1">
    <location>
        <begin position="113"/>
        <end position="138"/>
    </location>
</feature>